<keyword evidence="1" id="KW-0805">Transcription regulation</keyword>
<dbReference type="PANTHER" id="PTHR30136:SF33">
    <property type="entry name" value="TRANSCRIPTIONAL REGULATORY PROTEIN"/>
    <property type="match status" value="1"/>
</dbReference>
<dbReference type="SUPFAM" id="SSF46785">
    <property type="entry name" value="Winged helix' DNA-binding domain"/>
    <property type="match status" value="1"/>
</dbReference>
<dbReference type="InterPro" id="IPR036390">
    <property type="entry name" value="WH_DNA-bd_sf"/>
</dbReference>
<evidence type="ECO:0000256" key="2">
    <source>
        <dbReference type="ARBA" id="ARBA00023125"/>
    </source>
</evidence>
<feature type="domain" description="IclR-ED" evidence="5">
    <location>
        <begin position="80"/>
        <end position="263"/>
    </location>
</feature>
<evidence type="ECO:0000256" key="3">
    <source>
        <dbReference type="ARBA" id="ARBA00023163"/>
    </source>
</evidence>
<comment type="caution">
    <text evidence="6">The sequence shown here is derived from an EMBL/GenBank/DDBJ whole genome shotgun (WGS) entry which is preliminary data.</text>
</comment>
<dbReference type="Proteomes" id="UP001165679">
    <property type="component" value="Unassembled WGS sequence"/>
</dbReference>
<evidence type="ECO:0000313" key="7">
    <source>
        <dbReference type="Proteomes" id="UP001165679"/>
    </source>
</evidence>
<keyword evidence="2" id="KW-0238">DNA-binding</keyword>
<dbReference type="InterPro" id="IPR036388">
    <property type="entry name" value="WH-like_DNA-bd_sf"/>
</dbReference>
<sequence>MARPRSNSPKNASFPVIAPLARGLDILRAYRSGDAALQNHEISRRTGIPPSSVSRLTGSLVALGYLSYDPAAQGYRLTPVVLTLSYAFLGGIPLRYRIRPSMQALADEARASVSLGARHQHNMIYLECCKGPSPVPFRFDVGSWLPLCRSAMGWAYLAGLDEADFAGAMDEIKLADEAAWQIARQKIERAREEVATHGFCVSIGEFESGVHTVGVPVRSRPGEPLYALNCGAPAYQLKAEQLVGEIGPRLVWLARSVVQDATPSSAPAASCAI</sequence>
<organism evidence="6 7">
    <name type="scientific">Limobrevibacterium gyesilva</name>
    <dbReference type="NCBI Taxonomy" id="2991712"/>
    <lineage>
        <taxon>Bacteria</taxon>
        <taxon>Pseudomonadati</taxon>
        <taxon>Pseudomonadota</taxon>
        <taxon>Alphaproteobacteria</taxon>
        <taxon>Acetobacterales</taxon>
        <taxon>Acetobacteraceae</taxon>
        <taxon>Limobrevibacterium</taxon>
    </lineage>
</organism>
<proteinExistence type="predicted"/>
<dbReference type="PANTHER" id="PTHR30136">
    <property type="entry name" value="HELIX-TURN-HELIX TRANSCRIPTIONAL REGULATOR, ICLR FAMILY"/>
    <property type="match status" value="1"/>
</dbReference>
<dbReference type="SUPFAM" id="SSF55781">
    <property type="entry name" value="GAF domain-like"/>
    <property type="match status" value="1"/>
</dbReference>
<dbReference type="Gene3D" id="1.10.10.10">
    <property type="entry name" value="Winged helix-like DNA-binding domain superfamily/Winged helix DNA-binding domain"/>
    <property type="match status" value="1"/>
</dbReference>
<evidence type="ECO:0000259" key="4">
    <source>
        <dbReference type="PROSITE" id="PS51077"/>
    </source>
</evidence>
<dbReference type="InterPro" id="IPR005471">
    <property type="entry name" value="Tscrpt_reg_IclR_N"/>
</dbReference>
<evidence type="ECO:0000313" key="6">
    <source>
        <dbReference type="EMBL" id="MCW3474948.1"/>
    </source>
</evidence>
<dbReference type="SMART" id="SM00346">
    <property type="entry name" value="HTH_ICLR"/>
    <property type="match status" value="1"/>
</dbReference>
<evidence type="ECO:0000259" key="5">
    <source>
        <dbReference type="PROSITE" id="PS51078"/>
    </source>
</evidence>
<dbReference type="PROSITE" id="PS51077">
    <property type="entry name" value="HTH_ICLR"/>
    <property type="match status" value="1"/>
</dbReference>
<dbReference type="InterPro" id="IPR050707">
    <property type="entry name" value="HTH_MetabolicPath_Reg"/>
</dbReference>
<dbReference type="AlphaFoldDB" id="A0AA42CDJ7"/>
<name>A0AA42CDJ7_9PROT</name>
<dbReference type="EMBL" id="JAPDNT010000006">
    <property type="protein sequence ID" value="MCW3474948.1"/>
    <property type="molecule type" value="Genomic_DNA"/>
</dbReference>
<dbReference type="GO" id="GO:0045892">
    <property type="term" value="P:negative regulation of DNA-templated transcription"/>
    <property type="evidence" value="ECO:0007669"/>
    <property type="project" value="TreeGrafter"/>
</dbReference>
<reference evidence="6" key="2">
    <citation type="submission" date="2022-10" db="EMBL/GenBank/DDBJ databases">
        <authorList>
            <person name="Trinh H.N."/>
        </authorList>
    </citation>
    <scope>NUCLEOTIDE SEQUENCE</scope>
    <source>
        <strain evidence="6">RN2-1</strain>
    </source>
</reference>
<dbReference type="InterPro" id="IPR014757">
    <property type="entry name" value="Tscrpt_reg_IclR_C"/>
</dbReference>
<dbReference type="GO" id="GO:0003677">
    <property type="term" value="F:DNA binding"/>
    <property type="evidence" value="ECO:0007669"/>
    <property type="project" value="UniProtKB-KW"/>
</dbReference>
<feature type="domain" description="HTH iclR-type" evidence="4">
    <location>
        <begin position="17"/>
        <end position="79"/>
    </location>
</feature>
<keyword evidence="7" id="KW-1185">Reference proteome</keyword>
<dbReference type="Pfam" id="PF01614">
    <property type="entry name" value="IclR_C"/>
    <property type="match status" value="1"/>
</dbReference>
<accession>A0AA42CDJ7</accession>
<gene>
    <name evidence="6" type="ORF">OL599_10190</name>
</gene>
<dbReference type="Gene3D" id="3.30.450.40">
    <property type="match status" value="1"/>
</dbReference>
<protein>
    <submittedName>
        <fullName evidence="6">IclR family transcriptional regulator</fullName>
    </submittedName>
</protein>
<evidence type="ECO:0000256" key="1">
    <source>
        <dbReference type="ARBA" id="ARBA00023015"/>
    </source>
</evidence>
<reference evidence="6" key="1">
    <citation type="submission" date="2022-09" db="EMBL/GenBank/DDBJ databases">
        <title>Rhodovastum sp. nov. RN2-1 isolated from soil in Seongnam, South Korea.</title>
        <authorList>
            <person name="Le N.T."/>
        </authorList>
    </citation>
    <scope>NUCLEOTIDE SEQUENCE</scope>
    <source>
        <strain evidence="6">RN2-1</strain>
    </source>
</reference>
<dbReference type="GO" id="GO:0003700">
    <property type="term" value="F:DNA-binding transcription factor activity"/>
    <property type="evidence" value="ECO:0007669"/>
    <property type="project" value="TreeGrafter"/>
</dbReference>
<dbReference type="PROSITE" id="PS51078">
    <property type="entry name" value="ICLR_ED"/>
    <property type="match status" value="1"/>
</dbReference>
<dbReference type="Pfam" id="PF09339">
    <property type="entry name" value="HTH_IclR"/>
    <property type="match status" value="1"/>
</dbReference>
<keyword evidence="3" id="KW-0804">Transcription</keyword>
<dbReference type="InterPro" id="IPR029016">
    <property type="entry name" value="GAF-like_dom_sf"/>
</dbReference>